<feature type="non-terminal residue" evidence="3">
    <location>
        <position position="1"/>
    </location>
</feature>
<sequence>PSMSISLGPWSSQPGAGRLLCSGMDFCPAQMQLRRCQGQQELLGHVVATATVPNGDWTPQLLVPLETPPQRGVRYTCLVEHISLEHPLSRHW</sequence>
<keyword evidence="4" id="KW-1185">Reference proteome</keyword>
<evidence type="ECO:0000313" key="4">
    <source>
        <dbReference type="Proteomes" id="UP000629438"/>
    </source>
</evidence>
<evidence type="ECO:0000256" key="1">
    <source>
        <dbReference type="ARBA" id="ARBA00007394"/>
    </source>
</evidence>
<dbReference type="Proteomes" id="UP000629438">
    <property type="component" value="Unassembled WGS sequence"/>
</dbReference>
<dbReference type="EMBL" id="WAAG01025426">
    <property type="protein sequence ID" value="NWH99468.1"/>
    <property type="molecule type" value="Genomic_DNA"/>
</dbReference>
<dbReference type="PANTHER" id="PTHR19944:SF101">
    <property type="entry name" value="HLA CLASS II HISTOCOMPATIBILITY ANTIGEN, DQ BETA 1 CHAIN"/>
    <property type="match status" value="1"/>
</dbReference>
<dbReference type="InterPro" id="IPR036179">
    <property type="entry name" value="Ig-like_dom_sf"/>
</dbReference>
<organism evidence="3 4">
    <name type="scientific">Tichodroma muraria</name>
    <dbReference type="NCBI Taxonomy" id="237442"/>
    <lineage>
        <taxon>Eukaryota</taxon>
        <taxon>Metazoa</taxon>
        <taxon>Chordata</taxon>
        <taxon>Craniata</taxon>
        <taxon>Vertebrata</taxon>
        <taxon>Euteleostomi</taxon>
        <taxon>Archelosauria</taxon>
        <taxon>Archosauria</taxon>
        <taxon>Dinosauria</taxon>
        <taxon>Saurischia</taxon>
        <taxon>Theropoda</taxon>
        <taxon>Coelurosauria</taxon>
        <taxon>Aves</taxon>
        <taxon>Neognathae</taxon>
        <taxon>Neoaves</taxon>
        <taxon>Telluraves</taxon>
        <taxon>Australaves</taxon>
        <taxon>Passeriformes</taxon>
        <taxon>Sittidae</taxon>
        <taxon>Tichodroma</taxon>
    </lineage>
</organism>
<dbReference type="InterPro" id="IPR003006">
    <property type="entry name" value="Ig/MHC_CS"/>
</dbReference>
<accession>A0A850YSF6</accession>
<dbReference type="SUPFAM" id="SSF48726">
    <property type="entry name" value="Immunoglobulin"/>
    <property type="match status" value="1"/>
</dbReference>
<protein>
    <submittedName>
        <fullName evidence="3">HB2A protein</fullName>
    </submittedName>
</protein>
<reference evidence="3" key="1">
    <citation type="submission" date="2019-09" db="EMBL/GenBank/DDBJ databases">
        <title>Bird 10,000 Genomes (B10K) Project - Family phase.</title>
        <authorList>
            <person name="Zhang G."/>
        </authorList>
    </citation>
    <scope>NUCLEOTIDE SEQUENCE</scope>
    <source>
        <strain evidence="3">B10K-DU-012-47</strain>
    </source>
</reference>
<feature type="domain" description="Immunoglobulin C1-set" evidence="2">
    <location>
        <begin position="18"/>
        <end position="84"/>
    </location>
</feature>
<proteinExistence type="inferred from homology"/>
<dbReference type="PROSITE" id="PS00290">
    <property type="entry name" value="IG_MHC"/>
    <property type="match status" value="1"/>
</dbReference>
<evidence type="ECO:0000259" key="2">
    <source>
        <dbReference type="Pfam" id="PF07654"/>
    </source>
</evidence>
<evidence type="ECO:0000313" key="3">
    <source>
        <dbReference type="EMBL" id="NWH99468.1"/>
    </source>
</evidence>
<dbReference type="Gene3D" id="2.60.40.10">
    <property type="entry name" value="Immunoglobulins"/>
    <property type="match status" value="1"/>
</dbReference>
<dbReference type="OrthoDB" id="9940220at2759"/>
<dbReference type="AlphaFoldDB" id="A0A850YSF6"/>
<dbReference type="PANTHER" id="PTHR19944">
    <property type="entry name" value="MHC CLASS II-RELATED"/>
    <property type="match status" value="1"/>
</dbReference>
<feature type="non-terminal residue" evidence="3">
    <location>
        <position position="92"/>
    </location>
</feature>
<gene>
    <name evidence="3" type="primary">Rt1b</name>
    <name evidence="3" type="ORF">TICMUR_R08317</name>
</gene>
<dbReference type="InterPro" id="IPR003597">
    <property type="entry name" value="Ig_C1-set"/>
</dbReference>
<name>A0A850YSF6_9PASS</name>
<dbReference type="Pfam" id="PF07654">
    <property type="entry name" value="C1-set"/>
    <property type="match status" value="1"/>
</dbReference>
<dbReference type="InterPro" id="IPR050160">
    <property type="entry name" value="MHC/Immunoglobulin"/>
</dbReference>
<comment type="caution">
    <text evidence="3">The sequence shown here is derived from an EMBL/GenBank/DDBJ whole genome shotgun (WGS) entry which is preliminary data.</text>
</comment>
<comment type="similarity">
    <text evidence="1">Belongs to the MHC class II family.</text>
</comment>
<dbReference type="InterPro" id="IPR013783">
    <property type="entry name" value="Ig-like_fold"/>
</dbReference>